<proteinExistence type="inferred from homology"/>
<organism evidence="3 4">
    <name type="scientific">Aliiroseovarius salicola</name>
    <dbReference type="NCBI Taxonomy" id="3009082"/>
    <lineage>
        <taxon>Bacteria</taxon>
        <taxon>Pseudomonadati</taxon>
        <taxon>Pseudomonadota</taxon>
        <taxon>Alphaproteobacteria</taxon>
        <taxon>Rhodobacterales</taxon>
        <taxon>Paracoccaceae</taxon>
        <taxon>Aliiroseovarius</taxon>
    </lineage>
</organism>
<reference evidence="3 4" key="1">
    <citation type="submission" date="2023-01" db="EMBL/GenBank/DDBJ databases">
        <authorList>
            <person name="Yoon J.-W."/>
        </authorList>
    </citation>
    <scope>NUCLEOTIDE SEQUENCE [LARGE SCALE GENOMIC DNA]</scope>
    <source>
        <strain evidence="3 4">KMU-50</strain>
    </source>
</reference>
<dbReference type="InterPro" id="IPR036591">
    <property type="entry name" value="YggU-like_sf"/>
</dbReference>
<dbReference type="EMBL" id="JAQIIO010000001">
    <property type="protein sequence ID" value="MDA5092530.1"/>
    <property type="molecule type" value="Genomic_DNA"/>
</dbReference>
<dbReference type="SMART" id="SM01152">
    <property type="entry name" value="DUF167"/>
    <property type="match status" value="1"/>
</dbReference>
<dbReference type="HAMAP" id="MF_00634">
    <property type="entry name" value="UPF0235"/>
    <property type="match status" value="1"/>
</dbReference>
<evidence type="ECO:0000256" key="1">
    <source>
        <dbReference type="ARBA" id="ARBA00010364"/>
    </source>
</evidence>
<protein>
    <recommendedName>
        <fullName evidence="2">UPF0235 protein O2N63_00305</fullName>
    </recommendedName>
</protein>
<evidence type="ECO:0000313" key="3">
    <source>
        <dbReference type="EMBL" id="MDA5092530.1"/>
    </source>
</evidence>
<accession>A0ABT4VXS9</accession>
<dbReference type="NCBIfam" id="TIGR00251">
    <property type="entry name" value="DUF167 family protein"/>
    <property type="match status" value="1"/>
</dbReference>
<dbReference type="Proteomes" id="UP001528040">
    <property type="component" value="Unassembled WGS sequence"/>
</dbReference>
<dbReference type="PANTHER" id="PTHR13420">
    <property type="entry name" value="UPF0235 PROTEIN C15ORF40"/>
    <property type="match status" value="1"/>
</dbReference>
<evidence type="ECO:0000313" key="4">
    <source>
        <dbReference type="Proteomes" id="UP001528040"/>
    </source>
</evidence>
<dbReference type="Pfam" id="PF02594">
    <property type="entry name" value="DUF167"/>
    <property type="match status" value="1"/>
</dbReference>
<dbReference type="Gene3D" id="3.30.1200.10">
    <property type="entry name" value="YggU-like"/>
    <property type="match status" value="1"/>
</dbReference>
<dbReference type="RefSeq" id="WP_271052010.1">
    <property type="nucleotide sequence ID" value="NZ_JAQIIO010000001.1"/>
</dbReference>
<comment type="caution">
    <text evidence="3">The sequence shown here is derived from an EMBL/GenBank/DDBJ whole genome shotgun (WGS) entry which is preliminary data.</text>
</comment>
<evidence type="ECO:0000256" key="2">
    <source>
        <dbReference type="HAMAP-Rule" id="MF_00634"/>
    </source>
</evidence>
<keyword evidence="4" id="KW-1185">Reference proteome</keyword>
<gene>
    <name evidence="3" type="ORF">O2N63_00305</name>
</gene>
<comment type="similarity">
    <text evidence="1 2">Belongs to the UPF0235 family.</text>
</comment>
<dbReference type="PANTHER" id="PTHR13420:SF7">
    <property type="entry name" value="UPF0235 PROTEIN C15ORF40"/>
    <property type="match status" value="1"/>
</dbReference>
<sequence length="84" mass="8739">MKKGALTHLAIPGTSLAVRVTPKAARNAVEEVEGGLKISVTAVPENGKANKAVEKLLSTALGISKSRLTLTQGATSRDKIFLVD</sequence>
<name>A0ABT4VXS9_9RHOB</name>
<dbReference type="InterPro" id="IPR003746">
    <property type="entry name" value="DUF167"/>
</dbReference>
<dbReference type="SUPFAM" id="SSF69786">
    <property type="entry name" value="YggU-like"/>
    <property type="match status" value="1"/>
</dbReference>